<sequence>MLSSYRGGGMAVRKVAITLPEELYDLVERARAVEHRTRSEMIQEAIRTHFGEAVYVPTDDERRLLLEALDEAQRAPQDLRDWDAVRKDLWSDR</sequence>
<dbReference type="GO" id="GO:0006355">
    <property type="term" value="P:regulation of DNA-templated transcription"/>
    <property type="evidence" value="ECO:0007669"/>
    <property type="project" value="InterPro"/>
</dbReference>
<dbReference type="Proteomes" id="UP000325003">
    <property type="component" value="Unassembled WGS sequence"/>
</dbReference>
<name>A0A5B1LMB5_9ACTN</name>
<dbReference type="EMBL" id="VUJV01000001">
    <property type="protein sequence ID" value="KAA1421228.1"/>
    <property type="molecule type" value="Genomic_DNA"/>
</dbReference>
<reference evidence="2 3" key="2">
    <citation type="submission" date="2019-09" db="EMBL/GenBank/DDBJ databases">
        <authorList>
            <person name="Jin C."/>
        </authorList>
    </citation>
    <scope>NUCLEOTIDE SEQUENCE [LARGE SCALE GENOMIC DNA]</scope>
    <source>
        <strain evidence="2 3">BN130099</strain>
    </source>
</reference>
<keyword evidence="3" id="KW-1185">Reference proteome</keyword>
<feature type="domain" description="Ribbon-helix-helix protein CopG" evidence="1">
    <location>
        <begin position="15"/>
        <end position="49"/>
    </location>
</feature>
<protein>
    <submittedName>
        <fullName evidence="2">Ribbon-helix-helix protein, CopG family</fullName>
    </submittedName>
</protein>
<evidence type="ECO:0000313" key="3">
    <source>
        <dbReference type="Proteomes" id="UP000325003"/>
    </source>
</evidence>
<dbReference type="InterPro" id="IPR002145">
    <property type="entry name" value="CopG"/>
</dbReference>
<comment type="caution">
    <text evidence="2">The sequence shown here is derived from an EMBL/GenBank/DDBJ whole genome shotgun (WGS) entry which is preliminary data.</text>
</comment>
<reference evidence="2 3" key="1">
    <citation type="submission" date="2019-09" db="EMBL/GenBank/DDBJ databases">
        <title>Nocardioides panacisoli sp. nov., isolated from the soil of a ginseng field.</title>
        <authorList>
            <person name="Cho C."/>
        </authorList>
    </citation>
    <scope>NUCLEOTIDE SEQUENCE [LARGE SCALE GENOMIC DNA]</scope>
    <source>
        <strain evidence="2 3">BN130099</strain>
    </source>
</reference>
<dbReference type="AlphaFoldDB" id="A0A5B1LMB5"/>
<evidence type="ECO:0000313" key="2">
    <source>
        <dbReference type="EMBL" id="KAA1421228.1"/>
    </source>
</evidence>
<proteinExistence type="predicted"/>
<organism evidence="2 3">
    <name type="scientific">Nocardioides humilatus</name>
    <dbReference type="NCBI Taxonomy" id="2607660"/>
    <lineage>
        <taxon>Bacteria</taxon>
        <taxon>Bacillati</taxon>
        <taxon>Actinomycetota</taxon>
        <taxon>Actinomycetes</taxon>
        <taxon>Propionibacteriales</taxon>
        <taxon>Nocardioidaceae</taxon>
        <taxon>Nocardioides</taxon>
    </lineage>
</organism>
<dbReference type="InterPro" id="IPR013321">
    <property type="entry name" value="Arc_rbn_hlx_hlx"/>
</dbReference>
<dbReference type="Pfam" id="PF01402">
    <property type="entry name" value="RHH_1"/>
    <property type="match status" value="1"/>
</dbReference>
<evidence type="ECO:0000259" key="1">
    <source>
        <dbReference type="Pfam" id="PF01402"/>
    </source>
</evidence>
<accession>A0A5B1LMB5</accession>
<dbReference type="Gene3D" id="1.10.1220.10">
    <property type="entry name" value="Met repressor-like"/>
    <property type="match status" value="1"/>
</dbReference>
<gene>
    <name evidence="2" type="ORF">F0U44_02650</name>
</gene>